<dbReference type="Proteomes" id="UP000322917">
    <property type="component" value="Unassembled WGS sequence"/>
</dbReference>
<name>A0A1M6DY71_9FIRM</name>
<dbReference type="GO" id="GO:0005829">
    <property type="term" value="C:cytosol"/>
    <property type="evidence" value="ECO:0007669"/>
    <property type="project" value="TreeGrafter"/>
</dbReference>
<sequence>MARMVPSVISPEVKSVAERRIFEWFKNDPATEGWVVLHSLGIANHQTVLYGELDFLVIAPGLGVFALEVKGGRVRRDTGIWHFTNKYNKTSSKRRGPFEQANEAVFSLFNDIKKKCGSRHKLSSLLFGTGVMFPDIVFTVDDMDGEQWQVFDQTDNGNVSGFIKRLAKNTRRKWEEKYGVINPEKIPDTRATKELANLLRGDFDKVISISTQINYAEEALISLTGEQLKCLDQLEDNPRCLIQGAAGTGKTLLAIEEVKRAVSNGERVALFCYNNMLGAWLKRHFESLPAELRPDFAGTFHSFMYRMVNETTDKGIYPATGEIQKFYREELPLLSLEALEINNLFYDRIIVDEAQDLLFEDYLDVMDMMLKGGIDRGRWNMFGDFTRQAIYSDGTTPEVLKECLNSRTSFINYKLKINCRNTKPIGEEIKCLTGFDSSSYLWTKVEGPPVNYYTYQTMEEQRQKIESLLKNLLHEKIEPGKITILSPVKREASVVSLIEGHKIREYKPDLEDSISFSTIQAYKGLENTVIILTDIESYEYEKLLYVGLSRARSALYVFETVNADAERNKMLLRWI</sequence>
<dbReference type="Gene3D" id="3.40.50.300">
    <property type="entry name" value="P-loop containing nucleotide triphosphate hydrolases"/>
    <property type="match status" value="2"/>
</dbReference>
<dbReference type="OrthoDB" id="7066673at2"/>
<organism evidence="2 3">
    <name type="scientific">Propionispora hippei DSM 15287</name>
    <dbReference type="NCBI Taxonomy" id="1123003"/>
    <lineage>
        <taxon>Bacteria</taxon>
        <taxon>Bacillati</taxon>
        <taxon>Bacillota</taxon>
        <taxon>Negativicutes</taxon>
        <taxon>Selenomonadales</taxon>
        <taxon>Sporomusaceae</taxon>
        <taxon>Propionispora</taxon>
    </lineage>
</organism>
<dbReference type="Pfam" id="PF04851">
    <property type="entry name" value="ResIII"/>
    <property type="match status" value="1"/>
</dbReference>
<keyword evidence="3" id="KW-1185">Reference proteome</keyword>
<dbReference type="EMBL" id="FQZD01000007">
    <property type="protein sequence ID" value="SHI78214.1"/>
    <property type="molecule type" value="Genomic_DNA"/>
</dbReference>
<proteinExistence type="predicted"/>
<gene>
    <name evidence="2" type="ORF">SAMN02745170_01052</name>
</gene>
<feature type="domain" description="Helicase/UvrB N-terminal" evidence="1">
    <location>
        <begin position="224"/>
        <end position="354"/>
    </location>
</feature>
<dbReference type="GO" id="GO:0043138">
    <property type="term" value="F:3'-5' DNA helicase activity"/>
    <property type="evidence" value="ECO:0007669"/>
    <property type="project" value="TreeGrafter"/>
</dbReference>
<dbReference type="GO" id="GO:0000725">
    <property type="term" value="P:recombinational repair"/>
    <property type="evidence" value="ECO:0007669"/>
    <property type="project" value="TreeGrafter"/>
</dbReference>
<accession>A0A1M6DY71</accession>
<dbReference type="InterPro" id="IPR006935">
    <property type="entry name" value="Helicase/UvrB_N"/>
</dbReference>
<evidence type="ECO:0000313" key="3">
    <source>
        <dbReference type="Proteomes" id="UP000322917"/>
    </source>
</evidence>
<evidence type="ECO:0000259" key="1">
    <source>
        <dbReference type="Pfam" id="PF04851"/>
    </source>
</evidence>
<dbReference type="PANTHER" id="PTHR11070:SF2">
    <property type="entry name" value="ATP-DEPENDENT DNA HELICASE SRS2"/>
    <property type="match status" value="1"/>
</dbReference>
<dbReference type="GO" id="GO:0016787">
    <property type="term" value="F:hydrolase activity"/>
    <property type="evidence" value="ECO:0007669"/>
    <property type="project" value="InterPro"/>
</dbReference>
<dbReference type="InterPro" id="IPR000212">
    <property type="entry name" value="DNA_helicase_UvrD/REP"/>
</dbReference>
<reference evidence="2 3" key="1">
    <citation type="submission" date="2016-11" db="EMBL/GenBank/DDBJ databases">
        <authorList>
            <person name="Varghese N."/>
            <person name="Submissions S."/>
        </authorList>
    </citation>
    <scope>NUCLEOTIDE SEQUENCE [LARGE SCALE GENOMIC DNA]</scope>
    <source>
        <strain evidence="2 3">DSM 15287</strain>
    </source>
</reference>
<dbReference type="InterPro" id="IPR027417">
    <property type="entry name" value="P-loop_NTPase"/>
</dbReference>
<dbReference type="GO" id="GO:0005524">
    <property type="term" value="F:ATP binding"/>
    <property type="evidence" value="ECO:0007669"/>
    <property type="project" value="InterPro"/>
</dbReference>
<protein>
    <submittedName>
        <fullName evidence="2">Part of AAA domain-containing protein</fullName>
    </submittedName>
</protein>
<dbReference type="GO" id="GO:0003677">
    <property type="term" value="F:DNA binding"/>
    <property type="evidence" value="ECO:0007669"/>
    <property type="project" value="InterPro"/>
</dbReference>
<dbReference type="PANTHER" id="PTHR11070">
    <property type="entry name" value="UVRD / RECB / PCRA DNA HELICASE FAMILY MEMBER"/>
    <property type="match status" value="1"/>
</dbReference>
<evidence type="ECO:0000313" key="2">
    <source>
        <dbReference type="EMBL" id="SHI78214.1"/>
    </source>
</evidence>
<dbReference type="AlphaFoldDB" id="A0A1M6DY71"/>
<dbReference type="SUPFAM" id="SSF52540">
    <property type="entry name" value="P-loop containing nucleoside triphosphate hydrolases"/>
    <property type="match status" value="1"/>
</dbReference>
<dbReference type="RefSeq" id="WP_149733882.1">
    <property type="nucleotide sequence ID" value="NZ_FQZD01000007.1"/>
</dbReference>